<evidence type="ECO:0000313" key="3">
    <source>
        <dbReference type="Proteomes" id="UP001209553"/>
    </source>
</evidence>
<keyword evidence="1" id="KW-1133">Transmembrane helix</keyword>
<dbReference type="Proteomes" id="UP001209553">
    <property type="component" value="Unassembled WGS sequence"/>
</dbReference>
<accession>A0ABT2QPA2</accession>
<evidence type="ECO:0000256" key="1">
    <source>
        <dbReference type="SAM" id="Phobius"/>
    </source>
</evidence>
<sequence length="89" mass="10837">MNIILVIIVIFLLQLLTGYLFYRVGFHLFKSILLILLPLGLGIFILQLFYFERHYPKWELPLLSKMCLKYIYIITFLEYVAFYIFIFKF</sequence>
<feature type="transmembrane region" description="Helical" evidence="1">
    <location>
        <begin position="28"/>
        <end position="50"/>
    </location>
</feature>
<dbReference type="EMBL" id="JAOPKZ010000005">
    <property type="protein sequence ID" value="MCU5745787.1"/>
    <property type="molecule type" value="Genomic_DNA"/>
</dbReference>
<feature type="transmembrane region" description="Helical" evidence="1">
    <location>
        <begin position="70"/>
        <end position="87"/>
    </location>
</feature>
<keyword evidence="3" id="KW-1185">Reference proteome</keyword>
<keyword evidence="1" id="KW-0472">Membrane</keyword>
<protein>
    <submittedName>
        <fullName evidence="2">Uncharacterized protein</fullName>
    </submittedName>
</protein>
<name>A0ABT2QPA2_9STAP</name>
<keyword evidence="1" id="KW-0812">Transmembrane</keyword>
<reference evidence="2 3" key="1">
    <citation type="journal article" date="2023" name="Int. J. Syst. Evol. Microbiol.">
        <title>Streptococcus sciuri sp. nov., Staphylococcus marylandisciuri sp. nov. and Staphylococcus americanisciuri sp. nov., isolated from faeces of eastern grey squirrel (Sciurus carolinensis).</title>
        <authorList>
            <person name="Volokhov D.V."/>
            <person name="Zagorodnyaya T.A."/>
            <person name="Furtak V.A."/>
            <person name="Nattanmai G."/>
            <person name="Randall L."/>
            <person name="Jose S."/>
            <person name="Gao Y."/>
            <person name="Eisenberg T."/>
            <person name="Delmonte P."/>
            <person name="Blom J."/>
            <person name="Mitchell K.K."/>
        </authorList>
    </citation>
    <scope>NUCLEOTIDE SEQUENCE [LARGE SCALE GENOMIC DNA]</scope>
    <source>
        <strain evidence="2 3">SQ8-PEA</strain>
    </source>
</reference>
<evidence type="ECO:0000313" key="2">
    <source>
        <dbReference type="EMBL" id="MCU5745787.1"/>
    </source>
</evidence>
<comment type="caution">
    <text evidence="2">The sequence shown here is derived from an EMBL/GenBank/DDBJ whole genome shotgun (WGS) entry which is preliminary data.</text>
</comment>
<proteinExistence type="predicted"/>
<gene>
    <name evidence="2" type="ORF">N9R04_03500</name>
</gene>
<organism evidence="2 3">
    <name type="scientific">Staphylococcus marylandisciuri</name>
    <dbReference type="NCBI Taxonomy" id="2981529"/>
    <lineage>
        <taxon>Bacteria</taxon>
        <taxon>Bacillati</taxon>
        <taxon>Bacillota</taxon>
        <taxon>Bacilli</taxon>
        <taxon>Bacillales</taxon>
        <taxon>Staphylococcaceae</taxon>
        <taxon>Staphylococcus</taxon>
    </lineage>
</organism>